<evidence type="ECO:0000313" key="2">
    <source>
        <dbReference type="EMBL" id="ABV51473.1"/>
    </source>
</evidence>
<dbReference type="AlphaFoldDB" id="A8G792"/>
<dbReference type="KEGG" id="pmh:P9215_18601"/>
<gene>
    <name evidence="2" type="ordered locus">P9215_18601</name>
</gene>
<dbReference type="EMBL" id="CP000825">
    <property type="protein sequence ID" value="ABV51473.1"/>
    <property type="molecule type" value="Genomic_DNA"/>
</dbReference>
<name>A8G792_PROM2</name>
<dbReference type="HOGENOM" id="CLU_201702_1_0_3"/>
<dbReference type="eggNOG" id="ENOG5033D0R">
    <property type="taxonomic scope" value="Bacteria"/>
</dbReference>
<sequence>MEISDLHKDSISPKTQNNIRKHSTFEEEQVLCNHCKRTFSNGIRCLGMCVADNDY</sequence>
<feature type="compositionally biased region" description="Basic and acidic residues" evidence="1">
    <location>
        <begin position="1"/>
        <end position="11"/>
    </location>
</feature>
<feature type="region of interest" description="Disordered" evidence="1">
    <location>
        <begin position="1"/>
        <end position="21"/>
    </location>
</feature>
<reference evidence="2 3" key="1">
    <citation type="journal article" date="2007" name="PLoS Genet.">
        <title>Patterns and implications of gene gain and loss in the evolution of Prochlorococcus.</title>
        <authorList>
            <person name="Kettler G.C."/>
            <person name="Martiny A.C."/>
            <person name="Huang K."/>
            <person name="Zucker J."/>
            <person name="Coleman M.L."/>
            <person name="Rodrigue S."/>
            <person name="Chen F."/>
            <person name="Lapidus A."/>
            <person name="Ferriera S."/>
            <person name="Johnson J."/>
            <person name="Steglich C."/>
            <person name="Church G.M."/>
            <person name="Richardson P."/>
            <person name="Chisholm S.W."/>
        </authorList>
    </citation>
    <scope>NUCLEOTIDE SEQUENCE [LARGE SCALE GENOMIC DNA]</scope>
    <source>
        <strain evidence="2 3">MIT 9215</strain>
    </source>
</reference>
<protein>
    <submittedName>
        <fullName evidence="2">Uncharacterized protein</fullName>
    </submittedName>
</protein>
<evidence type="ECO:0000313" key="3">
    <source>
        <dbReference type="Proteomes" id="UP000002014"/>
    </source>
</evidence>
<dbReference type="STRING" id="93060.P9215_18601"/>
<evidence type="ECO:0000256" key="1">
    <source>
        <dbReference type="SAM" id="MobiDB-lite"/>
    </source>
</evidence>
<proteinExistence type="predicted"/>
<accession>A8G792</accession>
<dbReference type="Proteomes" id="UP000002014">
    <property type="component" value="Chromosome"/>
</dbReference>
<dbReference type="RefSeq" id="WP_002806304.1">
    <property type="nucleotide sequence ID" value="NC_009840.1"/>
</dbReference>
<organism evidence="2 3">
    <name type="scientific">Prochlorococcus marinus (strain MIT 9215)</name>
    <dbReference type="NCBI Taxonomy" id="93060"/>
    <lineage>
        <taxon>Bacteria</taxon>
        <taxon>Bacillati</taxon>
        <taxon>Cyanobacteriota</taxon>
        <taxon>Cyanophyceae</taxon>
        <taxon>Synechococcales</taxon>
        <taxon>Prochlorococcaceae</taxon>
        <taxon>Prochlorococcus</taxon>
    </lineage>
</organism>